<keyword evidence="3" id="KW-1185">Reference proteome</keyword>
<evidence type="ECO:0000313" key="2">
    <source>
        <dbReference type="EMBL" id="WWD18819.1"/>
    </source>
</evidence>
<accession>A0A5M6BS16</accession>
<reference evidence="2" key="2">
    <citation type="submission" date="2024-01" db="EMBL/GenBank/DDBJ databases">
        <title>Comparative genomics of Cryptococcus and Kwoniella reveals pathogenesis evolution and contrasting modes of karyotype evolution via chromosome fusion or intercentromeric recombination.</title>
        <authorList>
            <person name="Coelho M.A."/>
            <person name="David-Palma M."/>
            <person name="Shea T."/>
            <person name="Bowers K."/>
            <person name="McGinley-Smith S."/>
            <person name="Mohammad A.W."/>
            <person name="Gnirke A."/>
            <person name="Yurkov A.M."/>
            <person name="Nowrousian M."/>
            <person name="Sun S."/>
            <person name="Cuomo C.A."/>
            <person name="Heitman J."/>
        </authorList>
    </citation>
    <scope>NUCLEOTIDE SEQUENCE</scope>
    <source>
        <strain evidence="2">CBS 12478</strain>
    </source>
</reference>
<sequence length="444" mass="49056">MSSNCYGEIHIDNYNYRDKDELDTPLRNDKPEFVFPRSIRIGENVKANQMAFTNALNYLLSFAYPNEINADIHHHNPEEIDLGGNTVKIDSGKNDNGDGGGSFIAPTHYPIPQGIMGTEGFMATFRGLFNRDHAPHRKVDGATASIHLWEEVDVHGVDNADHNENDPIVRDGHSSSAYEFESEFEFDLTVPEAQHATSDSGSAVFDYDADTESDSDSNDPDECNVHTSVDSSDTGNGNEDDSPFPFNFTAGLTFTTSTTSSGSSITTPPDDGDAHDNSDEAAETDSEEDAAQPGNKWDIFCRGGWEDDSDGFADSDSDSDEDHYHHHHHDQDDDPDSGFFASRWLIQMVTTNPFDTATPVSSATSSRRLRIKAVQFNTPVEEDNRPHLLTHLFGQSADIEDYDHNPVRIWLTDLVDRLPPIPEEAEGGEGTEQVVGYAREYGLA</sequence>
<dbReference type="EMBL" id="CP144055">
    <property type="protein sequence ID" value="WWD18819.1"/>
    <property type="molecule type" value="Genomic_DNA"/>
</dbReference>
<proteinExistence type="predicted"/>
<dbReference type="Proteomes" id="UP000322225">
    <property type="component" value="Chromosome 5"/>
</dbReference>
<evidence type="ECO:0000313" key="3">
    <source>
        <dbReference type="Proteomes" id="UP000322225"/>
    </source>
</evidence>
<dbReference type="GeneID" id="43591345"/>
<evidence type="ECO:0000256" key="1">
    <source>
        <dbReference type="SAM" id="MobiDB-lite"/>
    </source>
</evidence>
<gene>
    <name evidence="2" type="ORF">CI109_103274</name>
</gene>
<dbReference type="KEGG" id="ksn:43591345"/>
<feature type="compositionally biased region" description="Low complexity" evidence="1">
    <location>
        <begin position="253"/>
        <end position="267"/>
    </location>
</feature>
<name>A0A5M6BS16_9TREE</name>
<organism evidence="2 3">
    <name type="scientific">Kwoniella shandongensis</name>
    <dbReference type="NCBI Taxonomy" id="1734106"/>
    <lineage>
        <taxon>Eukaryota</taxon>
        <taxon>Fungi</taxon>
        <taxon>Dikarya</taxon>
        <taxon>Basidiomycota</taxon>
        <taxon>Agaricomycotina</taxon>
        <taxon>Tremellomycetes</taxon>
        <taxon>Tremellales</taxon>
        <taxon>Cryptococcaceae</taxon>
        <taxon>Kwoniella</taxon>
    </lineage>
</organism>
<reference evidence="2" key="1">
    <citation type="submission" date="2017-08" db="EMBL/GenBank/DDBJ databases">
        <authorList>
            <person name="Cuomo C."/>
            <person name="Billmyre B."/>
            <person name="Heitman J."/>
        </authorList>
    </citation>
    <scope>NUCLEOTIDE SEQUENCE</scope>
    <source>
        <strain evidence="2">CBS 12478</strain>
    </source>
</reference>
<feature type="region of interest" description="Disordered" evidence="1">
    <location>
        <begin position="193"/>
        <end position="336"/>
    </location>
</feature>
<dbReference type="AlphaFoldDB" id="A0A5M6BS16"/>
<feature type="compositionally biased region" description="Polar residues" evidence="1">
    <location>
        <begin position="225"/>
        <end position="237"/>
    </location>
</feature>
<feature type="compositionally biased region" description="Acidic residues" evidence="1">
    <location>
        <begin position="306"/>
        <end position="321"/>
    </location>
</feature>
<feature type="compositionally biased region" description="Acidic residues" evidence="1">
    <location>
        <begin position="207"/>
        <end position="222"/>
    </location>
</feature>
<feature type="compositionally biased region" description="Acidic residues" evidence="1">
    <location>
        <begin position="279"/>
        <end position="290"/>
    </location>
</feature>
<dbReference type="RefSeq" id="XP_031858531.1">
    <property type="nucleotide sequence ID" value="XM_032007177.1"/>
</dbReference>
<protein>
    <submittedName>
        <fullName evidence="2">Uncharacterized protein</fullName>
    </submittedName>
</protein>